<name>A0A8D9I1S4_BRACM</name>
<reference evidence="2 3" key="1">
    <citation type="submission" date="2021-07" db="EMBL/GenBank/DDBJ databases">
        <authorList>
            <consortium name="Genoscope - CEA"/>
            <person name="William W."/>
        </authorList>
    </citation>
    <scope>NUCLEOTIDE SEQUENCE [LARGE SCALE GENOMIC DNA]</scope>
</reference>
<organism evidence="2 3">
    <name type="scientific">Brassica campestris</name>
    <name type="common">Field mustard</name>
    <dbReference type="NCBI Taxonomy" id="3711"/>
    <lineage>
        <taxon>Eukaryota</taxon>
        <taxon>Viridiplantae</taxon>
        <taxon>Streptophyta</taxon>
        <taxon>Embryophyta</taxon>
        <taxon>Tracheophyta</taxon>
        <taxon>Spermatophyta</taxon>
        <taxon>Magnoliopsida</taxon>
        <taxon>eudicotyledons</taxon>
        <taxon>Gunneridae</taxon>
        <taxon>Pentapetalae</taxon>
        <taxon>rosids</taxon>
        <taxon>malvids</taxon>
        <taxon>Brassicales</taxon>
        <taxon>Brassicaceae</taxon>
        <taxon>Brassiceae</taxon>
        <taxon>Brassica</taxon>
    </lineage>
</organism>
<evidence type="ECO:0000313" key="3">
    <source>
        <dbReference type="Proteomes" id="UP000694005"/>
    </source>
</evidence>
<proteinExistence type="predicted"/>
<accession>A0A8D9I1S4</accession>
<gene>
    <name evidence="2" type="ORF">BRAPAZ1V2_A10P12370.2</name>
</gene>
<dbReference type="Proteomes" id="UP000694005">
    <property type="component" value="Chromosome A10"/>
</dbReference>
<feature type="compositionally biased region" description="Basic and acidic residues" evidence="1">
    <location>
        <begin position="82"/>
        <end position="103"/>
    </location>
</feature>
<feature type="region of interest" description="Disordered" evidence="1">
    <location>
        <begin position="79"/>
        <end position="103"/>
    </location>
</feature>
<dbReference type="EMBL" id="LS974626">
    <property type="protein sequence ID" value="CAG7909991.1"/>
    <property type="molecule type" value="Genomic_DNA"/>
</dbReference>
<dbReference type="Gramene" id="A10p12370.2_BraZ1">
    <property type="protein sequence ID" value="A10p12370.2_BraZ1.CDS"/>
    <property type="gene ID" value="A10g12370.2_BraZ1"/>
</dbReference>
<sequence>MNVLWDQAINEFYRKFSKSADTHVMLLVTTVNTKHICGKHLSSSSNNNELIFQKAIMEQGRWQVIIKILNLKVSNKMMSGQHRAEKSEEEDGREKNYEKAIFR</sequence>
<evidence type="ECO:0000256" key="1">
    <source>
        <dbReference type="SAM" id="MobiDB-lite"/>
    </source>
</evidence>
<dbReference type="AlphaFoldDB" id="A0A8D9I1S4"/>
<protein>
    <submittedName>
        <fullName evidence="2">Uncharacterized protein</fullName>
    </submittedName>
</protein>
<evidence type="ECO:0000313" key="2">
    <source>
        <dbReference type="EMBL" id="CAG7909991.1"/>
    </source>
</evidence>